<proteinExistence type="predicted"/>
<comment type="caution">
    <text evidence="2">The sequence shown here is derived from an EMBL/GenBank/DDBJ whole genome shotgun (WGS) entry which is preliminary data.</text>
</comment>
<evidence type="ECO:0000313" key="3">
    <source>
        <dbReference type="Proteomes" id="UP000431080"/>
    </source>
</evidence>
<feature type="region of interest" description="Disordered" evidence="1">
    <location>
        <begin position="137"/>
        <end position="180"/>
    </location>
</feature>
<protein>
    <submittedName>
        <fullName evidence="2">Uncharacterized protein</fullName>
    </submittedName>
</protein>
<evidence type="ECO:0000313" key="2">
    <source>
        <dbReference type="EMBL" id="MRG58817.1"/>
    </source>
</evidence>
<dbReference type="AlphaFoldDB" id="A0A6I2F516"/>
<evidence type="ECO:0000256" key="1">
    <source>
        <dbReference type="SAM" id="MobiDB-lite"/>
    </source>
</evidence>
<organism evidence="2 3">
    <name type="scientific">Agromyces agglutinans</name>
    <dbReference type="NCBI Taxonomy" id="2662258"/>
    <lineage>
        <taxon>Bacteria</taxon>
        <taxon>Bacillati</taxon>
        <taxon>Actinomycetota</taxon>
        <taxon>Actinomycetes</taxon>
        <taxon>Micrococcales</taxon>
        <taxon>Microbacteriaceae</taxon>
        <taxon>Agromyces</taxon>
    </lineage>
</organism>
<accession>A0A6I2F516</accession>
<gene>
    <name evidence="2" type="ORF">GE115_02865</name>
</gene>
<dbReference type="RefSeq" id="WP_153683233.1">
    <property type="nucleotide sequence ID" value="NZ_WJIF01000001.1"/>
</dbReference>
<feature type="compositionally biased region" description="Polar residues" evidence="1">
    <location>
        <begin position="10"/>
        <end position="19"/>
    </location>
</feature>
<keyword evidence="3" id="KW-1185">Reference proteome</keyword>
<dbReference type="EMBL" id="WJIF01000001">
    <property type="protein sequence ID" value="MRG58817.1"/>
    <property type="molecule type" value="Genomic_DNA"/>
</dbReference>
<dbReference type="Proteomes" id="UP000431080">
    <property type="component" value="Unassembled WGS sequence"/>
</dbReference>
<feature type="region of interest" description="Disordered" evidence="1">
    <location>
        <begin position="1"/>
        <end position="39"/>
    </location>
</feature>
<sequence length="472" mass="52318">MALDPRRTAAPSSPRSATGSVHRESRQGEERWRLRVGNRAPQPSVIQAIQRTAGNAAVSQLLSGPDDLVASVQRIKLRGEEIDTTRAEGRMRLREALEQWDDIAEVRRLRTEVEQTHPEAGRDRTIGIFDDRIQELQRKQIREDQHTKRRQERAEREQEAERDRAAEQQRRDSATELEASKQGEIERLGRFVVDAESLVGPLRKEDGKTPQDDDRVNALFALALAQVRDRAEPLIQRILQTVHRSRDALADGSGFTLVLLNGTAMSAASGERATGSANYAEVRLAVDLPSVIGSSTPLLSGVRSRRDLEEAIIAMRESSQELASTILHEFTHLALHRAFNNASLPYPAADSADDDERTPRERGASTVAGKADRDAVDKAVAELEEFGRSATDDAASRARAVARRILEYLPRVRESQEYRRATEVVSHLMEIAFAEGMPFVKARLPAGAHLLEAVNTRFEKLGGPGSPVPLSV</sequence>
<name>A0A6I2F516_9MICO</name>
<reference evidence="2 3" key="1">
    <citation type="submission" date="2019-10" db="EMBL/GenBank/DDBJ databases">
        <authorList>
            <person name="Nie G."/>
            <person name="Ming H."/>
            <person name="Yi B."/>
        </authorList>
    </citation>
    <scope>NUCLEOTIDE SEQUENCE [LARGE SCALE GENOMIC DNA]</scope>
    <source>
        <strain evidence="2 3">CFH 90414</strain>
    </source>
</reference>
<feature type="compositionally biased region" description="Basic and acidic residues" evidence="1">
    <location>
        <begin position="21"/>
        <end position="33"/>
    </location>
</feature>
<feature type="region of interest" description="Disordered" evidence="1">
    <location>
        <begin position="346"/>
        <end position="371"/>
    </location>
</feature>